<protein>
    <recommendedName>
        <fullName evidence="4">Phage tail protein</fullName>
    </recommendedName>
</protein>
<proteinExistence type="predicted"/>
<keyword evidence="1" id="KW-0614">Plasmid</keyword>
<dbReference type="EMBL" id="UWOC01000077">
    <property type="protein sequence ID" value="VCU07881.1"/>
    <property type="molecule type" value="Genomic_DNA"/>
</dbReference>
<dbReference type="Proteomes" id="UP000289200">
    <property type="component" value="Unassembled WGS sequence"/>
</dbReference>
<dbReference type="RefSeq" id="WP_159373854.1">
    <property type="nucleotide sequence ID" value="NZ_LR026982.1"/>
</dbReference>
<evidence type="ECO:0000313" key="1">
    <source>
        <dbReference type="EMBL" id="VCU06576.1"/>
    </source>
</evidence>
<gene>
    <name evidence="2" type="ORF">RHODGE_RHODGE_01031</name>
    <name evidence="1" type="ORF">RHODPL_RHODPL_00024</name>
</gene>
<dbReference type="AlphaFoldDB" id="A0A3S4B159"/>
<geneLocation type="plasmid" evidence="1">
    <name>1</name>
</geneLocation>
<evidence type="ECO:0000313" key="2">
    <source>
        <dbReference type="EMBL" id="VCU07881.1"/>
    </source>
</evidence>
<accession>A0A3S4B159</accession>
<dbReference type="EMBL" id="LR026982">
    <property type="protein sequence ID" value="VCU06576.1"/>
    <property type="molecule type" value="Genomic_DNA"/>
</dbReference>
<reference evidence="2" key="1">
    <citation type="submission" date="2018-10" db="EMBL/GenBank/DDBJ databases">
        <authorList>
            <person name="Peiro R."/>
            <person name="Begona"/>
            <person name="Cbmso G."/>
            <person name="Lopez M."/>
            <person name="Gonzalez S."/>
            <person name="Sacristan E."/>
            <person name="Castillo E."/>
        </authorList>
    </citation>
    <scope>NUCLEOTIDE SEQUENCE</scope>
    <source>
        <strain evidence="2">Rhod_genome</strain>
        <strain evidence="1">Rhod_plasmid</strain>
        <plasmid evidence="1">1</plasmid>
    </source>
</reference>
<name>A0A3S4B159_9BRAD</name>
<organism evidence="2 3">
    <name type="scientific">Rhodoplanes serenus</name>
    <dbReference type="NCBI Taxonomy" id="200615"/>
    <lineage>
        <taxon>Bacteria</taxon>
        <taxon>Pseudomonadati</taxon>
        <taxon>Pseudomonadota</taxon>
        <taxon>Alphaproteobacteria</taxon>
        <taxon>Hyphomicrobiales</taxon>
        <taxon>Nitrobacteraceae</taxon>
        <taxon>Rhodoplanes</taxon>
    </lineage>
</organism>
<sequence>MALQSVAGSRFYIGSAPMEPASNLNAASFSGVTWSEVGKWNTAGPLGEESSAITYDLIGDDIQQTVAGTETPPAIDQTFGLDYGDPGQVAIVAARKSKANYPFKVTFGDGTTTPTTRLFVGIVLTAREEMGQSNSVKQLVTSIRRNSNLVRVAAT</sequence>
<dbReference type="Gene3D" id="4.10.410.40">
    <property type="match status" value="1"/>
</dbReference>
<keyword evidence="3" id="KW-1185">Reference proteome</keyword>
<reference evidence="3" key="2">
    <citation type="submission" date="2018-10" db="EMBL/GenBank/DDBJ databases">
        <authorList>
            <person name="Peiro R."/>
            <person name="Begona"/>
            <person name="Cbmso G."/>
            <person name="Lopez M."/>
            <person name="Gonzalez S."/>
            <person name="Sacristan E."/>
            <person name="Castillo E."/>
        </authorList>
    </citation>
    <scope>NUCLEOTIDE SEQUENCE [LARGE SCALE GENOMIC DNA]</scope>
</reference>
<evidence type="ECO:0008006" key="4">
    <source>
        <dbReference type="Google" id="ProtNLM"/>
    </source>
</evidence>
<evidence type="ECO:0000313" key="3">
    <source>
        <dbReference type="Proteomes" id="UP000289200"/>
    </source>
</evidence>